<name>A0A0C3KQH7_9AGAM</name>
<feature type="compositionally biased region" description="Acidic residues" evidence="1">
    <location>
        <begin position="1"/>
        <end position="17"/>
    </location>
</feature>
<reference evidence="3" key="2">
    <citation type="submission" date="2015-01" db="EMBL/GenBank/DDBJ databases">
        <title>Evolutionary Origins and Diversification of the Mycorrhizal Mutualists.</title>
        <authorList>
            <consortium name="DOE Joint Genome Institute"/>
            <consortium name="Mycorrhizal Genomics Consortium"/>
            <person name="Kohler A."/>
            <person name="Kuo A."/>
            <person name="Nagy L.G."/>
            <person name="Floudas D."/>
            <person name="Copeland A."/>
            <person name="Barry K.W."/>
            <person name="Cichocki N."/>
            <person name="Veneault-Fourrey C."/>
            <person name="LaButti K."/>
            <person name="Lindquist E.A."/>
            <person name="Lipzen A."/>
            <person name="Lundell T."/>
            <person name="Morin E."/>
            <person name="Murat C."/>
            <person name="Riley R."/>
            <person name="Ohm R."/>
            <person name="Sun H."/>
            <person name="Tunlid A."/>
            <person name="Henrissat B."/>
            <person name="Grigoriev I.V."/>
            <person name="Hibbett D.S."/>
            <person name="Martin F."/>
        </authorList>
    </citation>
    <scope>NUCLEOTIDE SEQUENCE [LARGE SCALE GENOMIC DNA]</scope>
    <source>
        <strain evidence="3">MUT 4182</strain>
    </source>
</reference>
<evidence type="ECO:0000313" key="2">
    <source>
        <dbReference type="EMBL" id="KIO23648.1"/>
    </source>
</evidence>
<gene>
    <name evidence="2" type="ORF">M407DRAFT_26933</name>
</gene>
<accession>A0A0C3KQH7</accession>
<dbReference type="AlphaFoldDB" id="A0A0C3KQH7"/>
<evidence type="ECO:0000256" key="1">
    <source>
        <dbReference type="SAM" id="MobiDB-lite"/>
    </source>
</evidence>
<keyword evidence="3" id="KW-1185">Reference proteome</keyword>
<dbReference type="Proteomes" id="UP000054248">
    <property type="component" value="Unassembled WGS sequence"/>
</dbReference>
<organism evidence="2 3">
    <name type="scientific">Tulasnella calospora MUT 4182</name>
    <dbReference type="NCBI Taxonomy" id="1051891"/>
    <lineage>
        <taxon>Eukaryota</taxon>
        <taxon>Fungi</taxon>
        <taxon>Dikarya</taxon>
        <taxon>Basidiomycota</taxon>
        <taxon>Agaricomycotina</taxon>
        <taxon>Agaricomycetes</taxon>
        <taxon>Cantharellales</taxon>
        <taxon>Tulasnellaceae</taxon>
        <taxon>Tulasnella</taxon>
    </lineage>
</organism>
<sequence>MDLDGSNEWSESEEDDGDRVVGGKAKGTKQGKGKGKGKEKAKEREPEKEKGKGKGKEGTRSVKENGRDKGKGRARTQSSNETVYLGTNPPAAPRATRASASPPRHNCRLDPEFLTNVAASFDLSNIAAQDWALVGRVEEMSQVSQLEQQNDLDRHLHAMQLERHALWNAAQNGHYIHYTPLPPRLPSPSGDESEEWFAHTSSQESEGGTHMILMIGTITILITTGGQPTITNPPLLWDWKHVTLDMALSHTPIRGNTHHQKTVIEAAMEEDQNGSIRLTITPSKAARPEDDSDLNGSGF</sequence>
<feature type="compositionally biased region" description="Low complexity" evidence="1">
    <location>
        <begin position="93"/>
        <end position="104"/>
    </location>
</feature>
<feature type="compositionally biased region" description="Basic and acidic residues" evidence="1">
    <location>
        <begin position="36"/>
        <end position="71"/>
    </location>
</feature>
<feature type="region of interest" description="Disordered" evidence="1">
    <location>
        <begin position="1"/>
        <end position="104"/>
    </location>
</feature>
<proteinExistence type="predicted"/>
<dbReference type="EMBL" id="KN823080">
    <property type="protein sequence ID" value="KIO23648.1"/>
    <property type="molecule type" value="Genomic_DNA"/>
</dbReference>
<feature type="region of interest" description="Disordered" evidence="1">
    <location>
        <begin position="273"/>
        <end position="299"/>
    </location>
</feature>
<dbReference type="HOGENOM" id="CLU_931238_0_0_1"/>
<evidence type="ECO:0000313" key="3">
    <source>
        <dbReference type="Proteomes" id="UP000054248"/>
    </source>
</evidence>
<feature type="compositionally biased region" description="Basic residues" evidence="1">
    <location>
        <begin position="26"/>
        <end position="35"/>
    </location>
</feature>
<protein>
    <submittedName>
        <fullName evidence="2">Uncharacterized protein</fullName>
    </submittedName>
</protein>
<feature type="compositionally biased region" description="Polar residues" evidence="1">
    <location>
        <begin position="273"/>
        <end position="282"/>
    </location>
</feature>
<reference evidence="2 3" key="1">
    <citation type="submission" date="2014-04" db="EMBL/GenBank/DDBJ databases">
        <authorList>
            <consortium name="DOE Joint Genome Institute"/>
            <person name="Kuo A."/>
            <person name="Girlanda M."/>
            <person name="Perotto S."/>
            <person name="Kohler A."/>
            <person name="Nagy L.G."/>
            <person name="Floudas D."/>
            <person name="Copeland A."/>
            <person name="Barry K.W."/>
            <person name="Cichocki N."/>
            <person name="Veneault-Fourrey C."/>
            <person name="LaButti K."/>
            <person name="Lindquist E.A."/>
            <person name="Lipzen A."/>
            <person name="Lundell T."/>
            <person name="Morin E."/>
            <person name="Murat C."/>
            <person name="Sun H."/>
            <person name="Tunlid A."/>
            <person name="Henrissat B."/>
            <person name="Grigoriev I.V."/>
            <person name="Hibbett D.S."/>
            <person name="Martin F."/>
            <person name="Nordberg H.P."/>
            <person name="Cantor M.N."/>
            <person name="Hua S.X."/>
        </authorList>
    </citation>
    <scope>NUCLEOTIDE SEQUENCE [LARGE SCALE GENOMIC DNA]</scope>
    <source>
        <strain evidence="2 3">MUT 4182</strain>
    </source>
</reference>